<feature type="compositionally biased region" description="Acidic residues" evidence="1">
    <location>
        <begin position="289"/>
        <end position="307"/>
    </location>
</feature>
<dbReference type="Proteomes" id="UP000270616">
    <property type="component" value="Unassembled WGS sequence"/>
</dbReference>
<sequence>MSEDTRTSDPTEATPAVSAWDTLVPPAADDVTEAEQKLYQDPTVEAAAAELDDVPEWLGTRWRELPQESMPEVWRWLRGWVDWLVEAHSIPASEIPPCWYRHQDIVEELWAAANAEEQAWEATTPTMTPMTAWHFHLRMMRDRLNGKAKECVGNREHVPAHSFRPGWGASVLAVDEGDWAAHLSEITDAQPAPAQDGQPMLLWRMCATDSEGEVITSDAIDVGPVTQQGNISISAPVRRGMDTEGGVLLGATVSPGAAAIGRTWWESSADGGMNWDRAVTSEVDRSVAEEEDGDEQESSEDGEDEQA</sequence>
<dbReference type="EMBL" id="RKMF01000020">
    <property type="protein sequence ID" value="ROZ61635.1"/>
    <property type="molecule type" value="Genomic_DNA"/>
</dbReference>
<protein>
    <recommendedName>
        <fullName evidence="4">DUF4913 domain-containing protein</fullName>
    </recommendedName>
</protein>
<dbReference type="RefSeq" id="WP_123826631.1">
    <property type="nucleotide sequence ID" value="NZ_RKMF01000020.1"/>
</dbReference>
<evidence type="ECO:0008006" key="4">
    <source>
        <dbReference type="Google" id="ProtNLM"/>
    </source>
</evidence>
<evidence type="ECO:0000313" key="2">
    <source>
        <dbReference type="EMBL" id="ROZ61635.1"/>
    </source>
</evidence>
<dbReference type="AlphaFoldDB" id="A0A3N3ZNT3"/>
<accession>A0A3N3ZNT3</accession>
<evidence type="ECO:0000256" key="1">
    <source>
        <dbReference type="SAM" id="MobiDB-lite"/>
    </source>
</evidence>
<proteinExistence type="predicted"/>
<name>A0A3N3ZNT3_9MICC</name>
<evidence type="ECO:0000313" key="3">
    <source>
        <dbReference type="Proteomes" id="UP000270616"/>
    </source>
</evidence>
<reference evidence="2 3" key="1">
    <citation type="submission" date="2018-10" db="EMBL/GenBank/DDBJ databases">
        <title>Kocuria sp. M5W7-7, whole genome shotgun sequence.</title>
        <authorList>
            <person name="Tuo L."/>
        </authorList>
    </citation>
    <scope>NUCLEOTIDE SEQUENCE [LARGE SCALE GENOMIC DNA]</scope>
    <source>
        <strain evidence="2 3">M5W7-7</strain>
    </source>
</reference>
<feature type="region of interest" description="Disordered" evidence="1">
    <location>
        <begin position="267"/>
        <end position="307"/>
    </location>
</feature>
<keyword evidence="3" id="KW-1185">Reference proteome</keyword>
<dbReference type="OrthoDB" id="3535759at2"/>
<gene>
    <name evidence="2" type="ORF">EDL96_12830</name>
</gene>
<comment type="caution">
    <text evidence="2">The sequence shown here is derived from an EMBL/GenBank/DDBJ whole genome shotgun (WGS) entry which is preliminary data.</text>
</comment>
<organism evidence="2 3">
    <name type="scientific">Kocuria soli</name>
    <dbReference type="NCBI Taxonomy" id="2485125"/>
    <lineage>
        <taxon>Bacteria</taxon>
        <taxon>Bacillati</taxon>
        <taxon>Actinomycetota</taxon>
        <taxon>Actinomycetes</taxon>
        <taxon>Micrococcales</taxon>
        <taxon>Micrococcaceae</taxon>
        <taxon>Kocuria</taxon>
    </lineage>
</organism>